<accession>A0A7H1NUF6</accession>
<dbReference type="InterPro" id="IPR005039">
    <property type="entry name" value="Ant_C"/>
</dbReference>
<proteinExistence type="predicted"/>
<dbReference type="Pfam" id="PF03374">
    <property type="entry name" value="ANT"/>
    <property type="match status" value="1"/>
</dbReference>
<sequence>MAQFNPVAITPVMHNGEVRILDVDLAKRLGFEKATKIRELIKRHTNNLEKMGPLPTVGRVINGGKAREFYLNRKQAIFITAKSETPEATDITIEIIERFDAYERNERSSYYIPKDYSSALRLAAEQEDLIQQLSPKATAYMRIADAEGSFCLTDAAKTLQVKRIDLINWLQKEHWIYRRVGNKNWLAYQDKLASGCLIHKIADLGTDSEGFDRIREQVRITAKGLTKISEKFSPFAIN</sequence>
<organism evidence="2 3">
    <name type="scientific">Entomobacter blattae</name>
    <dbReference type="NCBI Taxonomy" id="2762277"/>
    <lineage>
        <taxon>Bacteria</taxon>
        <taxon>Pseudomonadati</taxon>
        <taxon>Pseudomonadota</taxon>
        <taxon>Alphaproteobacteria</taxon>
        <taxon>Acetobacterales</taxon>
        <taxon>Acetobacteraceae</taxon>
        <taxon>Entomobacter</taxon>
    </lineage>
</organism>
<dbReference type="AlphaFoldDB" id="A0A7H1NUF6"/>
<evidence type="ECO:0000313" key="2">
    <source>
        <dbReference type="EMBL" id="QNT79416.1"/>
    </source>
</evidence>
<dbReference type="Proteomes" id="UP000516349">
    <property type="component" value="Chromosome"/>
</dbReference>
<gene>
    <name evidence="2" type="ORF">JGUZn3_22150</name>
</gene>
<reference evidence="2 3" key="1">
    <citation type="submission" date="2020-08" db="EMBL/GenBank/DDBJ databases">
        <title>Complete genome sequence of Entomobacter blattae G55GP.</title>
        <authorList>
            <person name="Poehlein A."/>
            <person name="Guzman J."/>
            <person name="Daniel R."/>
            <person name="Vilcinskas A."/>
        </authorList>
    </citation>
    <scope>NUCLEOTIDE SEQUENCE [LARGE SCALE GENOMIC DNA]</scope>
    <source>
        <strain evidence="2 3">G55GP</strain>
    </source>
</reference>
<dbReference type="GO" id="GO:0003677">
    <property type="term" value="F:DNA binding"/>
    <property type="evidence" value="ECO:0007669"/>
    <property type="project" value="InterPro"/>
</dbReference>
<dbReference type="RefSeq" id="WP_203413581.1">
    <property type="nucleotide sequence ID" value="NZ_CP060244.1"/>
</dbReference>
<feature type="domain" description="Antirepressor protein C-terminal" evidence="1">
    <location>
        <begin position="130"/>
        <end position="232"/>
    </location>
</feature>
<evidence type="ECO:0000259" key="1">
    <source>
        <dbReference type="Pfam" id="PF03374"/>
    </source>
</evidence>
<keyword evidence="3" id="KW-1185">Reference proteome</keyword>
<protein>
    <submittedName>
        <fullName evidence="2">Phage antirepressor protein KilAC domain protein</fullName>
    </submittedName>
</protein>
<dbReference type="EMBL" id="CP060244">
    <property type="protein sequence ID" value="QNT79416.1"/>
    <property type="molecule type" value="Genomic_DNA"/>
</dbReference>
<dbReference type="KEGG" id="ebla:JGUZn3_22150"/>
<evidence type="ECO:0000313" key="3">
    <source>
        <dbReference type="Proteomes" id="UP000516349"/>
    </source>
</evidence>
<name>A0A7H1NUF6_9PROT</name>